<name>A0A1X0NTR9_9TRYP</name>
<evidence type="ECO:0000313" key="4">
    <source>
        <dbReference type="EMBL" id="ORC88117.1"/>
    </source>
</evidence>
<dbReference type="RefSeq" id="XP_028882183.1">
    <property type="nucleotide sequence ID" value="XM_029026487.1"/>
</dbReference>
<feature type="chain" id="PRO_5013094837" evidence="3">
    <location>
        <begin position="25"/>
        <end position="366"/>
    </location>
</feature>
<evidence type="ECO:0000256" key="3">
    <source>
        <dbReference type="SAM" id="SignalP"/>
    </source>
</evidence>
<dbReference type="EMBL" id="NBCO01000018">
    <property type="protein sequence ID" value="ORC88117.1"/>
    <property type="molecule type" value="Genomic_DNA"/>
</dbReference>
<dbReference type="VEuPathDB" id="TriTrypDB:TM35_000181740"/>
<keyword evidence="1" id="KW-0175">Coiled coil</keyword>
<evidence type="ECO:0000256" key="1">
    <source>
        <dbReference type="SAM" id="Coils"/>
    </source>
</evidence>
<gene>
    <name evidence="4" type="ORF">TM35_000181740</name>
</gene>
<protein>
    <submittedName>
        <fullName evidence="4">Uncharacterized protein</fullName>
    </submittedName>
</protein>
<feature type="signal peptide" evidence="3">
    <location>
        <begin position="1"/>
        <end position="24"/>
    </location>
</feature>
<keyword evidence="3" id="KW-0732">Signal</keyword>
<dbReference type="Proteomes" id="UP000192257">
    <property type="component" value="Unassembled WGS sequence"/>
</dbReference>
<accession>A0A1X0NTR9</accession>
<keyword evidence="5" id="KW-1185">Reference proteome</keyword>
<feature type="region of interest" description="Disordered" evidence="2">
    <location>
        <begin position="262"/>
        <end position="290"/>
    </location>
</feature>
<dbReference type="GeneID" id="39986267"/>
<organism evidence="4 5">
    <name type="scientific">Trypanosoma theileri</name>
    <dbReference type="NCBI Taxonomy" id="67003"/>
    <lineage>
        <taxon>Eukaryota</taxon>
        <taxon>Discoba</taxon>
        <taxon>Euglenozoa</taxon>
        <taxon>Kinetoplastea</taxon>
        <taxon>Metakinetoplastina</taxon>
        <taxon>Trypanosomatida</taxon>
        <taxon>Trypanosomatidae</taxon>
        <taxon>Trypanosoma</taxon>
    </lineage>
</organism>
<evidence type="ECO:0000313" key="5">
    <source>
        <dbReference type="Proteomes" id="UP000192257"/>
    </source>
</evidence>
<dbReference type="SUPFAM" id="SSF58104">
    <property type="entry name" value="Methyl-accepting chemotaxis protein (MCP) signaling domain"/>
    <property type="match status" value="1"/>
</dbReference>
<dbReference type="AlphaFoldDB" id="A0A1X0NTR9"/>
<feature type="non-terminal residue" evidence="4">
    <location>
        <position position="366"/>
    </location>
</feature>
<comment type="caution">
    <text evidence="4">The sequence shown here is derived from an EMBL/GenBank/DDBJ whole genome shotgun (WGS) entry which is preliminary data.</text>
</comment>
<feature type="coiled-coil region" evidence="1">
    <location>
        <begin position="60"/>
        <end position="155"/>
    </location>
</feature>
<sequence length="366" mass="40890">MFVRLRGVVYLLVLLQCCAYVAYASAPATPPKPYDYSRPAYGEEYKRETEEHVAYWKGAIQELKTKMEKERGEVDAALQAFNISKNKYNTTVENAQEKCKAFTKDGNDGTLNRAAIGEKATELRKECALAVNEVVNASEEMVEKAKERVAAAEKFNATVFELYKKSHDYKYFISAVAKKNTRYARDSTDAEKDVDAFRKLKTAAKRAKNSSTRVRDAAIKESEELKKAVGEAREFLEDSTRSPETVVEKVVPVVQRMRRDLGSVDNTTESMEEEHETEEHELGTAENATTAKQQNEPHVLYENIRGDGSMERTVTTNAQTAAEKLKSHNVQTESHSTSTVHINISGFIDGTSSPALAHGSMLLLVL</sequence>
<proteinExistence type="predicted"/>
<reference evidence="4 5" key="1">
    <citation type="submission" date="2017-03" db="EMBL/GenBank/DDBJ databases">
        <title>An alternative strategy for trypanosome survival in the mammalian bloodstream revealed through genome and transcriptome analysis of the ubiquitous bovine parasite Trypanosoma (Megatrypanum) theileri.</title>
        <authorList>
            <person name="Kelly S."/>
            <person name="Ivens A."/>
            <person name="Mott A."/>
            <person name="O'Neill E."/>
            <person name="Emms D."/>
            <person name="Macleod O."/>
            <person name="Voorheis P."/>
            <person name="Matthews J."/>
            <person name="Matthews K."/>
            <person name="Carrington M."/>
        </authorList>
    </citation>
    <scope>NUCLEOTIDE SEQUENCE [LARGE SCALE GENOMIC DNA]</scope>
    <source>
        <strain evidence="4">Edinburgh</strain>
    </source>
</reference>
<evidence type="ECO:0000256" key="2">
    <source>
        <dbReference type="SAM" id="MobiDB-lite"/>
    </source>
</evidence>